<dbReference type="Proteomes" id="UP000800200">
    <property type="component" value="Unassembled WGS sequence"/>
</dbReference>
<reference evidence="1" key="1">
    <citation type="journal article" date="2020" name="Stud. Mycol.">
        <title>101 Dothideomycetes genomes: a test case for predicting lifestyles and emergence of pathogens.</title>
        <authorList>
            <person name="Haridas S."/>
            <person name="Albert R."/>
            <person name="Binder M."/>
            <person name="Bloem J."/>
            <person name="Labutti K."/>
            <person name="Salamov A."/>
            <person name="Andreopoulos B."/>
            <person name="Baker S."/>
            <person name="Barry K."/>
            <person name="Bills G."/>
            <person name="Bluhm B."/>
            <person name="Cannon C."/>
            <person name="Castanera R."/>
            <person name="Culley D."/>
            <person name="Daum C."/>
            <person name="Ezra D."/>
            <person name="Gonzalez J."/>
            <person name="Henrissat B."/>
            <person name="Kuo A."/>
            <person name="Liang C."/>
            <person name="Lipzen A."/>
            <person name="Lutzoni F."/>
            <person name="Magnuson J."/>
            <person name="Mondo S."/>
            <person name="Nolan M."/>
            <person name="Ohm R."/>
            <person name="Pangilinan J."/>
            <person name="Park H.-J."/>
            <person name="Ramirez L."/>
            <person name="Alfaro M."/>
            <person name="Sun H."/>
            <person name="Tritt A."/>
            <person name="Yoshinaga Y."/>
            <person name="Zwiers L.-H."/>
            <person name="Turgeon B."/>
            <person name="Goodwin S."/>
            <person name="Spatafora J."/>
            <person name="Crous P."/>
            <person name="Grigoriev I."/>
        </authorList>
    </citation>
    <scope>NUCLEOTIDE SEQUENCE</scope>
    <source>
        <strain evidence="1">CBS 207.26</strain>
    </source>
</reference>
<dbReference type="AlphaFoldDB" id="A0A6A6DYY5"/>
<evidence type="ECO:0000313" key="1">
    <source>
        <dbReference type="EMBL" id="KAF2184901.1"/>
    </source>
</evidence>
<keyword evidence="2" id="KW-1185">Reference proteome</keyword>
<accession>A0A6A6DYY5</accession>
<dbReference type="OrthoDB" id="5150140at2759"/>
<evidence type="ECO:0000313" key="2">
    <source>
        <dbReference type="Proteomes" id="UP000800200"/>
    </source>
</evidence>
<dbReference type="EMBL" id="ML994636">
    <property type="protein sequence ID" value="KAF2184901.1"/>
    <property type="molecule type" value="Genomic_DNA"/>
</dbReference>
<organism evidence="1 2">
    <name type="scientific">Zopfia rhizophila CBS 207.26</name>
    <dbReference type="NCBI Taxonomy" id="1314779"/>
    <lineage>
        <taxon>Eukaryota</taxon>
        <taxon>Fungi</taxon>
        <taxon>Dikarya</taxon>
        <taxon>Ascomycota</taxon>
        <taxon>Pezizomycotina</taxon>
        <taxon>Dothideomycetes</taxon>
        <taxon>Dothideomycetes incertae sedis</taxon>
        <taxon>Zopfiaceae</taxon>
        <taxon>Zopfia</taxon>
    </lineage>
</organism>
<protein>
    <submittedName>
        <fullName evidence="1">Uncharacterized protein</fullName>
    </submittedName>
</protein>
<name>A0A6A6DYY5_9PEZI</name>
<proteinExistence type="predicted"/>
<sequence length="119" mass="13479">MEGGRPLDYIDYYRVTFDHLVPADDPDPEVLLISIIVVDNDGGAFANRALSFPLDPTEYTGKKQLTLIRLLYGDEDGMFRGRRRGIRRRRFVLCCGELGVICRRRDVVFLGRDDALSAG</sequence>
<gene>
    <name evidence="1" type="ORF">K469DRAFT_633209</name>
</gene>